<sequence>MLTWLTNMEFADPLWLWALLLLPLTAVIKIVRWKKQSGVMTYSNVSGAGGFSWAQLRPHLFWLGWAAMGCWIVAFARPHTRDVNAERKGMDGIDIVLATDISASMLAKDLKPSRLEALKKVAIDFIDNRESDRIGLVAYAGEAFTATPLTTDYEVVKSSLNDLNYDLLKGGTAIGTGLATAVNRLKDSKAKSKVIILMTDGENNAGNITPTAATQMARETGIRVYTIGLGTKGFAPTPVNIVGNRIIYRNVQVNIDEDLLKDIANKTNGEYFRAKDEEELQAIYEKIDQLEKSKIEEIKFVNYNEHFYPWALAGLLLLAAEHLFKNTLFRSVI</sequence>
<keyword evidence="3 5" id="KW-1133">Transmembrane helix</keyword>
<dbReference type="CDD" id="cd01467">
    <property type="entry name" value="vWA_BatA_type"/>
    <property type="match status" value="1"/>
</dbReference>
<evidence type="ECO:0000256" key="5">
    <source>
        <dbReference type="SAM" id="Phobius"/>
    </source>
</evidence>
<dbReference type="SMART" id="SM00327">
    <property type="entry name" value="VWA"/>
    <property type="match status" value="1"/>
</dbReference>
<proteinExistence type="predicted"/>
<comment type="caution">
    <text evidence="7">The sequence shown here is derived from an EMBL/GenBank/DDBJ whole genome shotgun (WGS) entry which is preliminary data.</text>
</comment>
<dbReference type="PANTHER" id="PTHR22550:SF5">
    <property type="entry name" value="LEUCINE ZIPPER PROTEIN 4"/>
    <property type="match status" value="1"/>
</dbReference>
<dbReference type="RefSeq" id="WP_151693705.1">
    <property type="nucleotide sequence ID" value="NZ_BMGX01000001.1"/>
</dbReference>
<feature type="transmembrane region" description="Helical" evidence="5">
    <location>
        <begin position="60"/>
        <end position="78"/>
    </location>
</feature>
<feature type="domain" description="VWFA" evidence="6">
    <location>
        <begin position="94"/>
        <end position="287"/>
    </location>
</feature>
<protein>
    <submittedName>
        <fullName evidence="7">VWA domain-containing protein</fullName>
    </submittedName>
</protein>
<dbReference type="InterPro" id="IPR050768">
    <property type="entry name" value="UPF0353/GerABKA_families"/>
</dbReference>
<dbReference type="Pfam" id="PF00092">
    <property type="entry name" value="VWA"/>
    <property type="match status" value="1"/>
</dbReference>
<accession>A0A6L3ZFG9</accession>
<keyword evidence="8" id="KW-1185">Reference proteome</keyword>
<feature type="transmembrane region" description="Helical" evidence="5">
    <location>
        <begin position="14"/>
        <end position="31"/>
    </location>
</feature>
<dbReference type="AlphaFoldDB" id="A0A6L3ZFG9"/>
<evidence type="ECO:0000256" key="2">
    <source>
        <dbReference type="ARBA" id="ARBA00022692"/>
    </source>
</evidence>
<reference evidence="7 8" key="1">
    <citation type="submission" date="2019-10" db="EMBL/GenBank/DDBJ databases">
        <title>Genome sequence of Phaeocystidibacter marisrubri JCM30614 (type strain).</title>
        <authorList>
            <person name="Bowman J.P."/>
        </authorList>
    </citation>
    <scope>NUCLEOTIDE SEQUENCE [LARGE SCALE GENOMIC DNA]</scope>
    <source>
        <strain evidence="7 8">JCM 30614</strain>
    </source>
</reference>
<dbReference type="InterPro" id="IPR033881">
    <property type="entry name" value="vWA_BatA_type"/>
</dbReference>
<dbReference type="EMBL" id="WBVQ01000002">
    <property type="protein sequence ID" value="KAB2816278.1"/>
    <property type="molecule type" value="Genomic_DNA"/>
</dbReference>
<evidence type="ECO:0000259" key="6">
    <source>
        <dbReference type="PROSITE" id="PS50234"/>
    </source>
</evidence>
<name>A0A6L3ZFG9_9FLAO</name>
<gene>
    <name evidence="7" type="ORF">F8C82_11370</name>
</gene>
<keyword evidence="2 5" id="KW-0812">Transmembrane</keyword>
<evidence type="ECO:0000256" key="3">
    <source>
        <dbReference type="ARBA" id="ARBA00022989"/>
    </source>
</evidence>
<organism evidence="7 8">
    <name type="scientific">Phaeocystidibacter marisrubri</name>
    <dbReference type="NCBI Taxonomy" id="1577780"/>
    <lineage>
        <taxon>Bacteria</taxon>
        <taxon>Pseudomonadati</taxon>
        <taxon>Bacteroidota</taxon>
        <taxon>Flavobacteriia</taxon>
        <taxon>Flavobacteriales</taxon>
        <taxon>Phaeocystidibacteraceae</taxon>
        <taxon>Phaeocystidibacter</taxon>
    </lineage>
</organism>
<evidence type="ECO:0000256" key="1">
    <source>
        <dbReference type="ARBA" id="ARBA00022475"/>
    </source>
</evidence>
<dbReference type="SUPFAM" id="SSF53300">
    <property type="entry name" value="vWA-like"/>
    <property type="match status" value="1"/>
</dbReference>
<dbReference type="Gene3D" id="3.40.50.410">
    <property type="entry name" value="von Willebrand factor, type A domain"/>
    <property type="match status" value="1"/>
</dbReference>
<dbReference type="Proteomes" id="UP000484164">
    <property type="component" value="Unassembled WGS sequence"/>
</dbReference>
<evidence type="ECO:0000313" key="8">
    <source>
        <dbReference type="Proteomes" id="UP000484164"/>
    </source>
</evidence>
<dbReference type="OrthoDB" id="6206554at2"/>
<dbReference type="InterPro" id="IPR036465">
    <property type="entry name" value="vWFA_dom_sf"/>
</dbReference>
<keyword evidence="4 5" id="KW-0472">Membrane</keyword>
<dbReference type="PROSITE" id="PS50234">
    <property type="entry name" value="VWFA"/>
    <property type="match status" value="1"/>
</dbReference>
<dbReference type="PANTHER" id="PTHR22550">
    <property type="entry name" value="SPORE GERMINATION PROTEIN"/>
    <property type="match status" value="1"/>
</dbReference>
<keyword evidence="1" id="KW-1003">Cell membrane</keyword>
<evidence type="ECO:0000256" key="4">
    <source>
        <dbReference type="ARBA" id="ARBA00023136"/>
    </source>
</evidence>
<dbReference type="InterPro" id="IPR002035">
    <property type="entry name" value="VWF_A"/>
</dbReference>
<evidence type="ECO:0000313" key="7">
    <source>
        <dbReference type="EMBL" id="KAB2816278.1"/>
    </source>
</evidence>